<accession>A0A7Y4DRW9</accession>
<evidence type="ECO:0000313" key="1">
    <source>
        <dbReference type="EMBL" id="NOH33881.1"/>
    </source>
</evidence>
<gene>
    <name evidence="1" type="ORF">F0245_10995</name>
</gene>
<sequence>MNFAIEYTSAYFSHLVITPRKKVLKHSLVSVQSGLVLIKLGKQEYAVEPGQSVWIPFDCLTSLTYFPNTQVSRVDFSVRLTDAFPRQAGYITQTNLSLALLEKLEKLELTHGRASGANNTEQACKDMLSVLKQEVLAFKPLLCESALSQRFNQWNIDDSNLPQEHTLVMVMREAKKRMQSGQKRAAVIDDLFSGKEEEFEQLCMLVFGDDL</sequence>
<dbReference type="Proteomes" id="UP000525336">
    <property type="component" value="Unassembled WGS sequence"/>
</dbReference>
<protein>
    <submittedName>
        <fullName evidence="1">AraC family transcriptional regulator</fullName>
    </submittedName>
</protein>
<name>A0A7Y4DRW9_9VIBR</name>
<dbReference type="EMBL" id="VTXW01000008">
    <property type="protein sequence ID" value="NOH33881.1"/>
    <property type="molecule type" value="Genomic_DNA"/>
</dbReference>
<dbReference type="RefSeq" id="WP_171367758.1">
    <property type="nucleotide sequence ID" value="NZ_VTXW01000008.1"/>
</dbReference>
<reference evidence="1 2" key="1">
    <citation type="submission" date="2019-09" db="EMBL/GenBank/DDBJ databases">
        <title>Draft genome sequencing and comparative genomics of hatchery-associated Vibrios.</title>
        <authorList>
            <person name="Kehlet-Delgado H."/>
            <person name="Mueller R.S."/>
        </authorList>
    </citation>
    <scope>NUCLEOTIDE SEQUENCE [LARGE SCALE GENOMIC DNA]</scope>
    <source>
        <strain evidence="1 2">00-90-10</strain>
    </source>
</reference>
<evidence type="ECO:0000313" key="2">
    <source>
        <dbReference type="Proteomes" id="UP000525336"/>
    </source>
</evidence>
<proteinExistence type="predicted"/>
<dbReference type="AlphaFoldDB" id="A0A7Y4DRW9"/>
<organism evidence="1 2">
    <name type="scientific">Vibrio chagasii</name>
    <dbReference type="NCBI Taxonomy" id="170679"/>
    <lineage>
        <taxon>Bacteria</taxon>
        <taxon>Pseudomonadati</taxon>
        <taxon>Pseudomonadota</taxon>
        <taxon>Gammaproteobacteria</taxon>
        <taxon>Vibrionales</taxon>
        <taxon>Vibrionaceae</taxon>
        <taxon>Vibrio</taxon>
    </lineage>
</organism>
<comment type="caution">
    <text evidence="1">The sequence shown here is derived from an EMBL/GenBank/DDBJ whole genome shotgun (WGS) entry which is preliminary data.</text>
</comment>